<dbReference type="AlphaFoldDB" id="A0A1M7PMF5"/>
<dbReference type="CDD" id="cd05233">
    <property type="entry name" value="SDR_c"/>
    <property type="match status" value="1"/>
</dbReference>
<dbReference type="PRINTS" id="PR00080">
    <property type="entry name" value="SDRFAMILY"/>
</dbReference>
<evidence type="ECO:0000313" key="4">
    <source>
        <dbReference type="Proteomes" id="UP000184440"/>
    </source>
</evidence>
<accession>A0A1M7PMF5</accession>
<dbReference type="InterPro" id="IPR020904">
    <property type="entry name" value="Sc_DH/Rdtase_CS"/>
</dbReference>
<dbReference type="Proteomes" id="UP000184440">
    <property type="component" value="Unassembled WGS sequence"/>
</dbReference>
<dbReference type="Gene3D" id="3.40.50.720">
    <property type="entry name" value="NAD(P)-binding Rossmann-like Domain"/>
    <property type="match status" value="1"/>
</dbReference>
<dbReference type="InterPro" id="IPR002347">
    <property type="entry name" value="SDR_fam"/>
</dbReference>
<evidence type="ECO:0000313" key="3">
    <source>
        <dbReference type="EMBL" id="SHN18253.1"/>
    </source>
</evidence>
<gene>
    <name evidence="3" type="ORF">SAMN05443668_103486</name>
</gene>
<dbReference type="SUPFAM" id="SSF51735">
    <property type="entry name" value="NAD(P)-binding Rossmann-fold domains"/>
    <property type="match status" value="1"/>
</dbReference>
<dbReference type="RefSeq" id="WP_073256549.1">
    <property type="nucleotide sequence ID" value="NZ_FRCS01000003.1"/>
</dbReference>
<dbReference type="EMBL" id="FRCS01000003">
    <property type="protein sequence ID" value="SHN18253.1"/>
    <property type="molecule type" value="Genomic_DNA"/>
</dbReference>
<dbReference type="FunFam" id="3.40.50.720:FF:000084">
    <property type="entry name" value="Short-chain dehydrogenase reductase"/>
    <property type="match status" value="1"/>
</dbReference>
<sequence>MSGTMAGKIALVSGSTRGIGRSIAEQLAAEGAAVMVTGRTVAKGEKVVARIREAGGTAEFAALDVTDEDSVRDVIAETVGRFGGLTTLINNAAPTEVVASTIKPLAEYSTEEWNRILTGTLTGNVFWASKYAWPHLASASGASIVNISSGQAIAGFKGFGPYGAAKAGVGALTRTLAVEGAASGIRANTVLVGRVVAGRGDSGHHTGGGRLTRIGNPMDIAYAVAYLASDQAAFVTGSTLTADGGFSINGDAVDDTEKASAGAATG</sequence>
<proteinExistence type="inferred from homology"/>
<dbReference type="OrthoDB" id="4380821at2"/>
<dbReference type="Pfam" id="PF13561">
    <property type="entry name" value="adh_short_C2"/>
    <property type="match status" value="1"/>
</dbReference>
<dbReference type="GO" id="GO:0016491">
    <property type="term" value="F:oxidoreductase activity"/>
    <property type="evidence" value="ECO:0007669"/>
    <property type="project" value="UniProtKB-KW"/>
</dbReference>
<evidence type="ECO:0000256" key="1">
    <source>
        <dbReference type="ARBA" id="ARBA00006484"/>
    </source>
</evidence>
<dbReference type="STRING" id="134849.SAMN05443668_103486"/>
<keyword evidence="4" id="KW-1185">Reference proteome</keyword>
<evidence type="ECO:0000256" key="2">
    <source>
        <dbReference type="ARBA" id="ARBA00023002"/>
    </source>
</evidence>
<dbReference type="InterPro" id="IPR036291">
    <property type="entry name" value="NAD(P)-bd_dom_sf"/>
</dbReference>
<reference evidence="3 4" key="1">
    <citation type="submission" date="2016-11" db="EMBL/GenBank/DDBJ databases">
        <authorList>
            <person name="Jaros S."/>
            <person name="Januszkiewicz K."/>
            <person name="Wedrychowicz H."/>
        </authorList>
    </citation>
    <scope>NUCLEOTIDE SEQUENCE [LARGE SCALE GENOMIC DNA]</scope>
    <source>
        <strain evidence="3 4">DSM 46144</strain>
    </source>
</reference>
<organism evidence="3 4">
    <name type="scientific">Cryptosporangium aurantiacum</name>
    <dbReference type="NCBI Taxonomy" id="134849"/>
    <lineage>
        <taxon>Bacteria</taxon>
        <taxon>Bacillati</taxon>
        <taxon>Actinomycetota</taxon>
        <taxon>Actinomycetes</taxon>
        <taxon>Cryptosporangiales</taxon>
        <taxon>Cryptosporangiaceae</taxon>
        <taxon>Cryptosporangium</taxon>
    </lineage>
</organism>
<dbReference type="PANTHER" id="PTHR24321:SF8">
    <property type="entry name" value="ESTRADIOL 17-BETA-DEHYDROGENASE 8-RELATED"/>
    <property type="match status" value="1"/>
</dbReference>
<comment type="similarity">
    <text evidence="1">Belongs to the short-chain dehydrogenases/reductases (SDR) family.</text>
</comment>
<dbReference type="PRINTS" id="PR00081">
    <property type="entry name" value="GDHRDH"/>
</dbReference>
<protein>
    <submittedName>
        <fullName evidence="3">NAD(P)-dependent dehydrogenase, short-chain alcohol dehydrogenase family</fullName>
    </submittedName>
</protein>
<keyword evidence="2" id="KW-0560">Oxidoreductase</keyword>
<dbReference type="PROSITE" id="PS00061">
    <property type="entry name" value="ADH_SHORT"/>
    <property type="match status" value="1"/>
</dbReference>
<dbReference type="PANTHER" id="PTHR24321">
    <property type="entry name" value="DEHYDROGENASES, SHORT CHAIN"/>
    <property type="match status" value="1"/>
</dbReference>
<name>A0A1M7PMF5_9ACTN</name>